<dbReference type="EMBL" id="CAIX01000135">
    <property type="protein sequence ID" value="CCI10193.1"/>
    <property type="molecule type" value="Genomic_DNA"/>
</dbReference>
<keyword evidence="2" id="KW-1185">Reference proteome</keyword>
<proteinExistence type="predicted"/>
<name>A0A024FT02_9STRA</name>
<comment type="caution">
    <text evidence="1">The sequence shown here is derived from an EMBL/GenBank/DDBJ whole genome shotgun (WGS) entry which is preliminary data.</text>
</comment>
<protein>
    <submittedName>
        <fullName evidence="1">Uncharacterized protein</fullName>
    </submittedName>
</protein>
<sequence>MAVASSAAIYAQNQAKRDSEAIKSNLKFGFLDVPCHTSDKKSTVISCGTRTMIASAYMHSGIAFLVKWERAALFYHLQNDQIVLTQCSFGHSTLRVKMLIRTQTYIPSSVRYMDI</sequence>
<reference evidence="1 2" key="1">
    <citation type="submission" date="2012-05" db="EMBL/GenBank/DDBJ databases">
        <title>Recombination and specialization in a pathogen metapopulation.</title>
        <authorList>
            <person name="Gardiner A."/>
            <person name="Kemen E."/>
            <person name="Schultz-Larsen T."/>
            <person name="MacLean D."/>
            <person name="Van Oosterhout C."/>
            <person name="Jones J.D.G."/>
        </authorList>
    </citation>
    <scope>NUCLEOTIDE SEQUENCE [LARGE SCALE GENOMIC DNA]</scope>
    <source>
        <strain evidence="1 2">Ac Nc2</strain>
    </source>
</reference>
<dbReference type="InParanoid" id="A0A024FT02"/>
<accession>A0A024FT02</accession>
<dbReference type="AlphaFoldDB" id="A0A024FT02"/>
<dbReference type="Proteomes" id="UP000053237">
    <property type="component" value="Unassembled WGS sequence"/>
</dbReference>
<evidence type="ECO:0000313" key="1">
    <source>
        <dbReference type="EMBL" id="CCI10193.1"/>
    </source>
</evidence>
<organism evidence="1 2">
    <name type="scientific">Albugo candida</name>
    <dbReference type="NCBI Taxonomy" id="65357"/>
    <lineage>
        <taxon>Eukaryota</taxon>
        <taxon>Sar</taxon>
        <taxon>Stramenopiles</taxon>
        <taxon>Oomycota</taxon>
        <taxon>Peronosporomycetes</taxon>
        <taxon>Albuginales</taxon>
        <taxon>Albuginaceae</taxon>
        <taxon>Albugo</taxon>
    </lineage>
</organism>
<evidence type="ECO:0000313" key="2">
    <source>
        <dbReference type="Proteomes" id="UP000053237"/>
    </source>
</evidence>
<gene>
    <name evidence="1" type="ORF">BN9_075890</name>
</gene>